<dbReference type="InterPro" id="IPR020557">
    <property type="entry name" value="Fumarate_lyase_CS"/>
</dbReference>
<evidence type="ECO:0000256" key="2">
    <source>
        <dbReference type="NCBIfam" id="TIGR00928"/>
    </source>
</evidence>
<feature type="domain" description="Adenylosuccinate lyase C-terminal" evidence="4">
    <location>
        <begin position="367"/>
        <end position="453"/>
    </location>
</feature>
<keyword evidence="1 3" id="KW-0456">Lyase</keyword>
<dbReference type="Pfam" id="PF10397">
    <property type="entry name" value="ADSL_C"/>
    <property type="match status" value="1"/>
</dbReference>
<dbReference type="PROSITE" id="PS00163">
    <property type="entry name" value="FUMARATE_LYASES"/>
    <property type="match status" value="1"/>
</dbReference>
<dbReference type="PANTHER" id="PTHR43172">
    <property type="entry name" value="ADENYLOSUCCINATE LYASE"/>
    <property type="match status" value="1"/>
</dbReference>
<gene>
    <name evidence="5" type="ORF">HNQ64_003610</name>
</gene>
<protein>
    <recommendedName>
        <fullName evidence="2 3">Adenylosuccinate lyase</fullName>
        <shortName evidence="3">ASL</shortName>
        <ecNumber evidence="2 3">4.3.2.2</ecNumber>
    </recommendedName>
    <alternativeName>
        <fullName evidence="3">Adenylosuccinase</fullName>
    </alternativeName>
</protein>
<dbReference type="Gene3D" id="1.20.200.10">
    <property type="entry name" value="Fumarase/aspartase (Central domain)"/>
    <property type="match status" value="1"/>
</dbReference>
<dbReference type="NCBIfam" id="TIGR00928">
    <property type="entry name" value="purB"/>
    <property type="match status" value="1"/>
</dbReference>
<dbReference type="SMART" id="SM00998">
    <property type="entry name" value="ADSL_C"/>
    <property type="match status" value="1"/>
</dbReference>
<dbReference type="GO" id="GO:0070626">
    <property type="term" value="F:(S)-2-(5-amino-1-(5-phospho-D-ribosyl)imidazole-4-carboxamido) succinate lyase (fumarate-forming) activity"/>
    <property type="evidence" value="ECO:0007669"/>
    <property type="project" value="TreeGrafter"/>
</dbReference>
<comment type="catalytic activity">
    <reaction evidence="3">
        <text>N(6)-(1,2-dicarboxyethyl)-AMP = fumarate + AMP</text>
        <dbReference type="Rhea" id="RHEA:16853"/>
        <dbReference type="ChEBI" id="CHEBI:29806"/>
        <dbReference type="ChEBI" id="CHEBI:57567"/>
        <dbReference type="ChEBI" id="CHEBI:456215"/>
        <dbReference type="EC" id="4.3.2.2"/>
    </reaction>
</comment>
<dbReference type="InterPro" id="IPR019468">
    <property type="entry name" value="AdenyloSucc_lyase_C"/>
</dbReference>
<dbReference type="UniPathway" id="UPA00075">
    <property type="reaction ID" value="UER00336"/>
</dbReference>
<dbReference type="AlphaFoldDB" id="A0A7W7YNB4"/>
<name>A0A7W7YNB4_9BACT</name>
<dbReference type="EC" id="4.3.2.2" evidence="2 3"/>
<dbReference type="PRINTS" id="PR00149">
    <property type="entry name" value="FUMRATELYASE"/>
</dbReference>
<evidence type="ECO:0000256" key="3">
    <source>
        <dbReference type="RuleBase" id="RU361172"/>
    </source>
</evidence>
<comment type="pathway">
    <text evidence="3">Purine metabolism; AMP biosynthesis via de novo pathway; AMP from IMP: step 2/2.</text>
</comment>
<dbReference type="GO" id="GO:0004018">
    <property type="term" value="F:N6-(1,2-dicarboxyethyl)AMP AMP-lyase (fumarate-forming) activity"/>
    <property type="evidence" value="ECO:0007669"/>
    <property type="project" value="UniProtKB-UniRule"/>
</dbReference>
<accession>A0A7W7YNB4</accession>
<dbReference type="Proteomes" id="UP000534294">
    <property type="component" value="Unassembled WGS sequence"/>
</dbReference>
<dbReference type="InterPro" id="IPR008948">
    <property type="entry name" value="L-Aspartase-like"/>
</dbReference>
<dbReference type="RefSeq" id="WP_184211020.1">
    <property type="nucleotide sequence ID" value="NZ_JACHIF010000008.1"/>
</dbReference>
<dbReference type="GO" id="GO:0006189">
    <property type="term" value="P:'de novo' IMP biosynthetic process"/>
    <property type="evidence" value="ECO:0007669"/>
    <property type="project" value="UniProtKB-UniPathway"/>
</dbReference>
<evidence type="ECO:0000313" key="5">
    <source>
        <dbReference type="EMBL" id="MBB5039338.1"/>
    </source>
</evidence>
<organism evidence="5 6">
    <name type="scientific">Prosthecobacter dejongeii</name>
    <dbReference type="NCBI Taxonomy" id="48465"/>
    <lineage>
        <taxon>Bacteria</taxon>
        <taxon>Pseudomonadati</taxon>
        <taxon>Verrucomicrobiota</taxon>
        <taxon>Verrucomicrobiia</taxon>
        <taxon>Verrucomicrobiales</taxon>
        <taxon>Verrucomicrobiaceae</taxon>
        <taxon>Prosthecobacter</taxon>
    </lineage>
</organism>
<comment type="similarity">
    <text evidence="3">Belongs to the lyase 1 family. Adenylosuccinate lyase subfamily.</text>
</comment>
<dbReference type="Gene3D" id="1.10.275.60">
    <property type="match status" value="1"/>
</dbReference>
<evidence type="ECO:0000259" key="4">
    <source>
        <dbReference type="SMART" id="SM00998"/>
    </source>
</evidence>
<evidence type="ECO:0000313" key="6">
    <source>
        <dbReference type="Proteomes" id="UP000534294"/>
    </source>
</evidence>
<dbReference type="PANTHER" id="PTHR43172:SF1">
    <property type="entry name" value="ADENYLOSUCCINATE LYASE"/>
    <property type="match status" value="1"/>
</dbReference>
<comment type="catalytic activity">
    <reaction evidence="3">
        <text>(2S)-2-[5-amino-1-(5-phospho-beta-D-ribosyl)imidazole-4-carboxamido]succinate = 5-amino-1-(5-phospho-beta-D-ribosyl)imidazole-4-carboxamide + fumarate</text>
        <dbReference type="Rhea" id="RHEA:23920"/>
        <dbReference type="ChEBI" id="CHEBI:29806"/>
        <dbReference type="ChEBI" id="CHEBI:58443"/>
        <dbReference type="ChEBI" id="CHEBI:58475"/>
        <dbReference type="EC" id="4.3.2.2"/>
    </reaction>
</comment>
<evidence type="ECO:0000256" key="1">
    <source>
        <dbReference type="ARBA" id="ARBA00023239"/>
    </source>
</evidence>
<dbReference type="GO" id="GO:0005829">
    <property type="term" value="C:cytosol"/>
    <property type="evidence" value="ECO:0007669"/>
    <property type="project" value="TreeGrafter"/>
</dbReference>
<dbReference type="InterPro" id="IPR000362">
    <property type="entry name" value="Fumarate_lyase_fam"/>
</dbReference>
<comment type="pathway">
    <text evidence="3">Purine metabolism; IMP biosynthesis via de novo pathway; 5-amino-1-(5-phospho-D-ribosyl)imidazole-4-carboxamide from 5-amino-1-(5-phospho-D-ribosyl)imidazole-4-carboxylate: step 2/2.</text>
</comment>
<reference evidence="5 6" key="1">
    <citation type="submission" date="2020-08" db="EMBL/GenBank/DDBJ databases">
        <title>Genomic Encyclopedia of Type Strains, Phase IV (KMG-IV): sequencing the most valuable type-strain genomes for metagenomic binning, comparative biology and taxonomic classification.</title>
        <authorList>
            <person name="Goeker M."/>
        </authorList>
    </citation>
    <scope>NUCLEOTIDE SEQUENCE [LARGE SCALE GENOMIC DNA]</scope>
    <source>
        <strain evidence="5 6">DSM 12251</strain>
    </source>
</reference>
<sequence>MTDAISNVLAERYATPAMRALWSGEGKVKLERDYWIAVLKGQRDLGIPVPDGVIESYEKVKDQVNLASIMERERVTRHDVKARIEEFCDLAGHEHIHKGMTSRDLTENVEQLQVFRALLEVRKKSIAALSGFAKRAAQCRDIPMTARTHNVAAQVTTVGKRIAMFGEEMLLGVEALNALIASYPARGLKGAVGTRLDQITLFNGDSAKARALEERILHHLGIHASLDAVGQVYPRSLDMQVVSTLTHVASGAGSFAKTLRLMAGHELASEGFAKGQVGSSAMPHKMNSRSCERINGFHVILKGYLAMAAGLAGDQWNEGDVSCSVVRRVMLPDAFLAMDGLLETLLTVLNQMEVFEAVVEQELMRYLPFLLTTTVLMEAVKAGAGREAAHEAIKEHAVAVARDMRTGKVSHNDLLARLAADERLALKADALDAIMAQGKANSGDAPQQVDHFVFRVCELVAKHPEAAAYEPGSIL</sequence>
<dbReference type="Gene3D" id="1.10.40.30">
    <property type="entry name" value="Fumarase/aspartase (C-terminal domain)"/>
    <property type="match status" value="1"/>
</dbReference>
<dbReference type="InterPro" id="IPR022761">
    <property type="entry name" value="Fumarate_lyase_N"/>
</dbReference>
<keyword evidence="6" id="KW-1185">Reference proteome</keyword>
<comment type="caution">
    <text evidence="5">The sequence shown here is derived from an EMBL/GenBank/DDBJ whole genome shotgun (WGS) entry which is preliminary data.</text>
</comment>
<keyword evidence="3" id="KW-0658">Purine biosynthesis</keyword>
<dbReference type="GO" id="GO:0044208">
    <property type="term" value="P:'de novo' AMP biosynthetic process"/>
    <property type="evidence" value="ECO:0007669"/>
    <property type="project" value="UniProtKB-UniPathway"/>
</dbReference>
<dbReference type="UniPathway" id="UPA00074">
    <property type="reaction ID" value="UER00132"/>
</dbReference>
<dbReference type="Pfam" id="PF00206">
    <property type="entry name" value="Lyase_1"/>
    <property type="match status" value="1"/>
</dbReference>
<proteinExistence type="inferred from homology"/>
<dbReference type="InterPro" id="IPR004769">
    <property type="entry name" value="Pur_lyase"/>
</dbReference>
<dbReference type="EMBL" id="JACHIF010000008">
    <property type="protein sequence ID" value="MBB5039338.1"/>
    <property type="molecule type" value="Genomic_DNA"/>
</dbReference>
<dbReference type="SUPFAM" id="SSF48557">
    <property type="entry name" value="L-aspartase-like"/>
    <property type="match status" value="1"/>
</dbReference>